<dbReference type="Proteomes" id="UP000054279">
    <property type="component" value="Unassembled WGS sequence"/>
</dbReference>
<feature type="compositionally biased region" description="Acidic residues" evidence="1">
    <location>
        <begin position="76"/>
        <end position="92"/>
    </location>
</feature>
<feature type="region of interest" description="Disordered" evidence="1">
    <location>
        <begin position="67"/>
        <end position="114"/>
    </location>
</feature>
<proteinExistence type="predicted"/>
<protein>
    <submittedName>
        <fullName evidence="2">Uncharacterized protein</fullName>
    </submittedName>
</protein>
<dbReference type="HOGENOM" id="CLU_2293481_0_0_1"/>
<gene>
    <name evidence="2" type="ORF">M422DRAFT_269352</name>
</gene>
<reference evidence="2 3" key="1">
    <citation type="submission" date="2014-06" db="EMBL/GenBank/DDBJ databases">
        <title>Evolutionary Origins and Diversification of the Mycorrhizal Mutualists.</title>
        <authorList>
            <consortium name="DOE Joint Genome Institute"/>
            <consortium name="Mycorrhizal Genomics Consortium"/>
            <person name="Kohler A."/>
            <person name="Kuo A."/>
            <person name="Nagy L.G."/>
            <person name="Floudas D."/>
            <person name="Copeland A."/>
            <person name="Barry K.W."/>
            <person name="Cichocki N."/>
            <person name="Veneault-Fourrey C."/>
            <person name="LaButti K."/>
            <person name="Lindquist E.A."/>
            <person name="Lipzen A."/>
            <person name="Lundell T."/>
            <person name="Morin E."/>
            <person name="Murat C."/>
            <person name="Riley R."/>
            <person name="Ohm R."/>
            <person name="Sun H."/>
            <person name="Tunlid A."/>
            <person name="Henrissat B."/>
            <person name="Grigoriev I.V."/>
            <person name="Hibbett D.S."/>
            <person name="Martin F."/>
        </authorList>
    </citation>
    <scope>NUCLEOTIDE SEQUENCE [LARGE SCALE GENOMIC DNA]</scope>
    <source>
        <strain evidence="2 3">SS14</strain>
    </source>
</reference>
<evidence type="ECO:0000256" key="1">
    <source>
        <dbReference type="SAM" id="MobiDB-lite"/>
    </source>
</evidence>
<dbReference type="EMBL" id="KN837286">
    <property type="protein sequence ID" value="KIJ29280.1"/>
    <property type="molecule type" value="Genomic_DNA"/>
</dbReference>
<evidence type="ECO:0000313" key="3">
    <source>
        <dbReference type="Proteomes" id="UP000054279"/>
    </source>
</evidence>
<dbReference type="AlphaFoldDB" id="A0A0C9UVP8"/>
<name>A0A0C9UVP8_SPHS4</name>
<organism evidence="2 3">
    <name type="scientific">Sphaerobolus stellatus (strain SS14)</name>
    <dbReference type="NCBI Taxonomy" id="990650"/>
    <lineage>
        <taxon>Eukaryota</taxon>
        <taxon>Fungi</taxon>
        <taxon>Dikarya</taxon>
        <taxon>Basidiomycota</taxon>
        <taxon>Agaricomycotina</taxon>
        <taxon>Agaricomycetes</taxon>
        <taxon>Phallomycetidae</taxon>
        <taxon>Geastrales</taxon>
        <taxon>Sphaerobolaceae</taxon>
        <taxon>Sphaerobolus</taxon>
    </lineage>
</organism>
<accession>A0A0C9UVP8</accession>
<evidence type="ECO:0000313" key="2">
    <source>
        <dbReference type="EMBL" id="KIJ29280.1"/>
    </source>
</evidence>
<keyword evidence="3" id="KW-1185">Reference proteome</keyword>
<sequence>MPKRRYFGLKRKRSVKQDQVAADLTQELDKQYDWRRKRNPTLPLKSHFKTKALKMDALRNAIIDALSTENQGGAEDSAEEGMDGEEGADDEDGVSRWRTPLDAALPLPNRISIG</sequence>